<dbReference type="AlphaFoldDB" id="Q755N2"/>
<evidence type="ECO:0000256" key="4">
    <source>
        <dbReference type="ARBA" id="ARBA00022538"/>
    </source>
</evidence>
<dbReference type="InterPro" id="IPR051143">
    <property type="entry name" value="TrkH_K-transport"/>
</dbReference>
<dbReference type="Pfam" id="PF02386">
    <property type="entry name" value="TrkH"/>
    <property type="match status" value="1"/>
</dbReference>
<evidence type="ECO:0000256" key="10">
    <source>
        <dbReference type="PIRNR" id="PIRNR002450"/>
    </source>
</evidence>
<sequence length="1195" mass="133390">MGLARSLSRHPTIQYFHSTYKKTVGHKLRDVISAIVHRLHPIFRKLLPNFIAAHYFYIITMALLCSILVYPVKNAAYIDVLFLSAGAATQGGLNTIDICDLSLYQQIVLYLVSMFTTPIWIHGMLVFVRLFWFERYFDGIKSWSKKNFQMRRTRTLVARELSRSMSSSRHWPKPDRHLKGSDRRLTRTSTATNDFQNRLFSGKLVNREESNVAPEDKEPRVFSTACSEVAPSPSDSNSKASNRTSSLGTTSVSSGVAPGSISNKSEPDLSRQSPAEPLSAKRDREVTPADLVRSITMMQSQHRKTEDEDGPALVIKGPHERTSGRTSGNEGEDYEDEGVPSRDSTEKTRRLDLRKRPLSGRSSQGGMAWLTPSQSLSAIEQRRSGDYSDVSSALETATEAHDHPSWKQGGRTAEPTSELPRSTTSAEQLASATNNGPSIHFEIGNMPRPPTRQNLQRHDTGSSKYGESSDNKKSGRPGLLRRLSASGGIKDFLMRNNGSASVTRGDNDHVPDSVSSDNDSAIESTGSEENDETGDSRNRTYFRQPSRDAQTPESIRAEDLRRSFRRRRSTGLSLKKLQLSASFNKILGDRVPNALRRKSKRTSNASLTSADHSADSVDSYSNYYDQESGYGGLDLDGNEMSHVMSTNYLSYNPNIGRNSIFIGLTDAQKVELGGVEYRATKLLCRILVTYYFGFHALIVIFLLPWIHSSQKYKDIVASNGVSTTWWAFFTSQSAFNDVGFTLTKDSMLSFSKASFPLVVMIFFIIFGNTGFPILLRFIIWVMFKLAPDLSLMKENLGFLLDHPRRCFTLLFPRAATWWLFLIVVGLNSLDLILFIVLDLNSSLLNGMHAGQKVIDGLFQAVNTRTAGLAVVDLSQLHPSIQVSYMLMMYISVLPVAISIRRTNVYEEQSLGIYGNLMPIIAEASTTGTSAQSRLNKHGSTKEDVNIDQEQDTKSFVRDHLRKQLSFDLWYMFLGLFIICIVEGDRIQDPNEPTFDVFHILFEVVSAYGTVGLSLGFPNTNQSFSAQFKPLSKFVIVAMLIRGRHRGLPYKLDRAIMLPSDKLKQIDNLEDLKLQKTATSNKDPLLQYWRRRAKPVSTGIAQVLSRTKSHTSRSSDHSHIPIAVERGEQATGAPLGPTASGSIKSDYVMRRNSHKSTDQERSPSTISPLQPASEEDMDPSGHPSHTVDAEPNKFLA</sequence>
<dbReference type="InterPro" id="IPR003445">
    <property type="entry name" value="Cat_transpt"/>
</dbReference>
<dbReference type="OrthoDB" id="9999863at2759"/>
<comment type="subcellular location">
    <subcellularLocation>
        <location evidence="1">Membrane</location>
        <topology evidence="1">Multi-pass membrane protein</topology>
    </subcellularLocation>
</comment>
<feature type="transmembrane region" description="Helical" evidence="10">
    <location>
        <begin position="814"/>
        <end position="837"/>
    </location>
</feature>
<keyword evidence="13" id="KW-1185">Reference proteome</keyword>
<feature type="compositionally biased region" description="Polar residues" evidence="11">
    <location>
        <begin position="539"/>
        <end position="553"/>
    </location>
</feature>
<evidence type="ECO:0000256" key="3">
    <source>
        <dbReference type="ARBA" id="ARBA00022448"/>
    </source>
</evidence>
<dbReference type="HOGENOM" id="CLU_005947_0_0_1"/>
<evidence type="ECO:0000256" key="8">
    <source>
        <dbReference type="ARBA" id="ARBA00023065"/>
    </source>
</evidence>
<dbReference type="GO" id="GO:1990573">
    <property type="term" value="P:potassium ion import across plasma membrane"/>
    <property type="evidence" value="ECO:0000318"/>
    <property type="project" value="GO_Central"/>
</dbReference>
<dbReference type="GO" id="GO:0005886">
    <property type="term" value="C:plasma membrane"/>
    <property type="evidence" value="ECO:0000318"/>
    <property type="project" value="GO_Central"/>
</dbReference>
<dbReference type="InterPro" id="IPR015958">
    <property type="entry name" value="Trk1_fungi"/>
</dbReference>
<feature type="compositionally biased region" description="Basic and acidic residues" evidence="11">
    <location>
        <begin position="1184"/>
        <end position="1195"/>
    </location>
</feature>
<feature type="transmembrane region" description="Helical" evidence="10">
    <location>
        <begin position="108"/>
        <end position="132"/>
    </location>
</feature>
<dbReference type="OMA" id="MLRLMIW"/>
<feature type="compositionally biased region" description="Polar residues" evidence="11">
    <location>
        <begin position="360"/>
        <end position="378"/>
    </location>
</feature>
<feature type="compositionally biased region" description="Polar residues" evidence="11">
    <location>
        <begin position="513"/>
        <end position="525"/>
    </location>
</feature>
<dbReference type="STRING" id="284811.Q755N2"/>
<dbReference type="RefSeq" id="NP_985332.2">
    <property type="nucleotide sequence ID" value="NM_210686.2"/>
</dbReference>
<accession>Q755N2</accession>
<feature type="transmembrane region" description="Helical" evidence="10">
    <location>
        <begin position="46"/>
        <end position="70"/>
    </location>
</feature>
<evidence type="ECO:0000313" key="12">
    <source>
        <dbReference type="EMBL" id="AAS53156.2"/>
    </source>
</evidence>
<dbReference type="PANTHER" id="PTHR31064">
    <property type="entry name" value="POTASSIUM TRANSPORT PROTEIN DDB_G0292412-RELATED"/>
    <property type="match status" value="1"/>
</dbReference>
<feature type="compositionally biased region" description="Basic and acidic residues" evidence="11">
    <location>
        <begin position="206"/>
        <end position="220"/>
    </location>
</feature>
<keyword evidence="8 10" id="KW-0406">Ion transport</keyword>
<keyword evidence="6 10" id="KW-0630">Potassium</keyword>
<evidence type="ECO:0000256" key="5">
    <source>
        <dbReference type="ARBA" id="ARBA00022692"/>
    </source>
</evidence>
<evidence type="ECO:0000256" key="6">
    <source>
        <dbReference type="ARBA" id="ARBA00022958"/>
    </source>
</evidence>
<dbReference type="InterPro" id="IPR004773">
    <property type="entry name" value="K/Na_transp_Trk1/HKT1"/>
</dbReference>
<evidence type="ECO:0000256" key="7">
    <source>
        <dbReference type="ARBA" id="ARBA00022989"/>
    </source>
</evidence>
<feature type="compositionally biased region" description="Basic and acidic residues" evidence="11">
    <location>
        <begin position="172"/>
        <end position="185"/>
    </location>
</feature>
<reference evidence="12 13" key="1">
    <citation type="journal article" date="2004" name="Science">
        <title>The Ashbya gossypii genome as a tool for mapping the ancient Saccharomyces cerevisiae genome.</title>
        <authorList>
            <person name="Dietrich F.S."/>
            <person name="Voegeli S."/>
            <person name="Brachat S."/>
            <person name="Lerch A."/>
            <person name="Gates K."/>
            <person name="Steiner S."/>
            <person name="Mohr C."/>
            <person name="Pohlmann R."/>
            <person name="Luedi P."/>
            <person name="Choi S."/>
            <person name="Wing R.A."/>
            <person name="Flavier A."/>
            <person name="Gaffney T.D."/>
            <person name="Philippsen P."/>
        </authorList>
    </citation>
    <scope>NUCLEOTIDE SEQUENCE [LARGE SCALE GENOMIC DNA]</scope>
    <source>
        <strain evidence="13">ATCC 10895 / CBS 109.51 / FGSC 9923 / NRRL Y-1056</strain>
    </source>
</reference>
<keyword evidence="3 10" id="KW-0813">Transport</keyword>
<feature type="region of interest" description="Disordered" evidence="11">
    <location>
        <begin position="497"/>
        <end position="562"/>
    </location>
</feature>
<feature type="transmembrane region" description="Helical" evidence="10">
    <location>
        <begin position="882"/>
        <end position="899"/>
    </location>
</feature>
<keyword evidence="4 10" id="KW-0633">Potassium transport</keyword>
<feature type="region of interest" description="Disordered" evidence="11">
    <location>
        <begin position="165"/>
        <end position="188"/>
    </location>
</feature>
<keyword evidence="9 10" id="KW-0472">Membrane</keyword>
<dbReference type="Proteomes" id="UP000000591">
    <property type="component" value="Chromosome VI"/>
</dbReference>
<dbReference type="NCBIfam" id="TIGR00934">
    <property type="entry name" value="2a38euk"/>
    <property type="match status" value="1"/>
</dbReference>
<feature type="transmembrane region" description="Helical" evidence="10">
    <location>
        <begin position="964"/>
        <end position="983"/>
    </location>
</feature>
<feature type="compositionally biased region" description="Polar residues" evidence="11">
    <location>
        <begin position="419"/>
        <end position="437"/>
    </location>
</feature>
<keyword evidence="7 10" id="KW-1133">Transmembrane helix</keyword>
<feature type="transmembrane region" description="Helical" evidence="10">
    <location>
        <begin position="688"/>
        <end position="706"/>
    </location>
</feature>
<dbReference type="GeneID" id="4621556"/>
<dbReference type="eggNOG" id="KOG1341">
    <property type="taxonomic scope" value="Eukaryota"/>
</dbReference>
<feature type="transmembrane region" description="Helical" evidence="10">
    <location>
        <begin position="755"/>
        <end position="783"/>
    </location>
</feature>
<dbReference type="FunCoup" id="Q755N2">
    <property type="interactions" value="18"/>
</dbReference>
<gene>
    <name evidence="12" type="ORF">AGOS_AFL218C</name>
</gene>
<evidence type="ECO:0000313" key="13">
    <source>
        <dbReference type="Proteomes" id="UP000000591"/>
    </source>
</evidence>
<feature type="compositionally biased region" description="Polar residues" evidence="11">
    <location>
        <begin position="602"/>
        <end position="615"/>
    </location>
</feature>
<feature type="region of interest" description="Disordered" evidence="11">
    <location>
        <begin position="206"/>
        <end position="481"/>
    </location>
</feature>
<dbReference type="KEGG" id="ago:AGOS_AFL218C"/>
<evidence type="ECO:0000256" key="1">
    <source>
        <dbReference type="ARBA" id="ARBA00004141"/>
    </source>
</evidence>
<feature type="region of interest" description="Disordered" evidence="11">
    <location>
        <begin position="594"/>
        <end position="615"/>
    </location>
</feature>
<comment type="similarity">
    <text evidence="2 10">Belongs to the TrkH potassium transport family.</text>
</comment>
<dbReference type="EMBL" id="AE016819">
    <property type="protein sequence ID" value="AAS53156.2"/>
    <property type="molecule type" value="Genomic_DNA"/>
</dbReference>
<keyword evidence="5 10" id="KW-0812">Transmembrane</keyword>
<feature type="compositionally biased region" description="Basic and acidic residues" evidence="11">
    <location>
        <begin position="339"/>
        <end position="355"/>
    </location>
</feature>
<dbReference type="InParanoid" id="Q755N2"/>
<dbReference type="PIRSF" id="PIRSF002450">
    <property type="entry name" value="K+_transpter_TRK"/>
    <property type="match status" value="1"/>
</dbReference>
<feature type="compositionally biased region" description="Basic and acidic residues" evidence="11">
    <location>
        <begin position="456"/>
        <end position="473"/>
    </location>
</feature>
<proteinExistence type="inferred from homology"/>
<evidence type="ECO:0000256" key="11">
    <source>
        <dbReference type="SAM" id="MobiDB-lite"/>
    </source>
</evidence>
<protein>
    <recommendedName>
        <fullName evidence="10">Potassium transport protein</fullName>
    </recommendedName>
</protein>
<feature type="compositionally biased region" description="Polar residues" evidence="11">
    <location>
        <begin position="233"/>
        <end position="243"/>
    </location>
</feature>
<dbReference type="PANTHER" id="PTHR31064:SF30">
    <property type="entry name" value="HIGH-AFFINITY POTASSIUM TRANSPORT PROTEIN-RELATED"/>
    <property type="match status" value="1"/>
</dbReference>
<feature type="compositionally biased region" description="Low complexity" evidence="11">
    <location>
        <begin position="244"/>
        <end position="256"/>
    </location>
</feature>
<feature type="region of interest" description="Disordered" evidence="11">
    <location>
        <begin position="1098"/>
        <end position="1195"/>
    </location>
</feature>
<organism evidence="12 13">
    <name type="scientific">Eremothecium gossypii (strain ATCC 10895 / CBS 109.51 / FGSC 9923 / NRRL Y-1056)</name>
    <name type="common">Yeast</name>
    <name type="synonym">Ashbya gossypii</name>
    <dbReference type="NCBI Taxonomy" id="284811"/>
    <lineage>
        <taxon>Eukaryota</taxon>
        <taxon>Fungi</taxon>
        <taxon>Dikarya</taxon>
        <taxon>Ascomycota</taxon>
        <taxon>Saccharomycotina</taxon>
        <taxon>Saccharomycetes</taxon>
        <taxon>Saccharomycetales</taxon>
        <taxon>Saccharomycetaceae</taxon>
        <taxon>Eremothecium</taxon>
    </lineage>
</organism>
<evidence type="ECO:0000256" key="2">
    <source>
        <dbReference type="ARBA" id="ARBA00009137"/>
    </source>
</evidence>
<reference evidence="13" key="2">
    <citation type="journal article" date="2013" name="G3 (Bethesda)">
        <title>Genomes of Ashbya fungi isolated from insects reveal four mating-type loci, numerous translocations, lack of transposons, and distinct gene duplications.</title>
        <authorList>
            <person name="Dietrich F.S."/>
            <person name="Voegeli S."/>
            <person name="Kuo S."/>
            <person name="Philippsen P."/>
        </authorList>
    </citation>
    <scope>GENOME REANNOTATION</scope>
    <source>
        <strain evidence="13">ATCC 10895 / CBS 109.51 / FGSC 9923 / NRRL Y-1056</strain>
    </source>
</reference>
<dbReference type="GO" id="GO:0030007">
    <property type="term" value="P:intracellular potassium ion homeostasis"/>
    <property type="evidence" value="ECO:0000318"/>
    <property type="project" value="GO_Central"/>
</dbReference>
<evidence type="ECO:0000256" key="9">
    <source>
        <dbReference type="ARBA" id="ARBA00023136"/>
    </source>
</evidence>
<name>Q755N2_EREGS</name>
<dbReference type="GO" id="GO:0140107">
    <property type="term" value="F:high-affinity potassium ion transmembrane transporter activity"/>
    <property type="evidence" value="ECO:0000318"/>
    <property type="project" value="GO_Central"/>
</dbReference>